<sequence length="121" mass="13081">MKYMVLIYGSEAAAANMTEAAMQAELAEYFAYNDLLKKEKAYIAGEALQPISTATTVRVRNGKAQHTDGPFAETKEQLGGFYFIEAPSLEKALELGAKCPGAKAGSVEVRPIVDFGPMENK</sequence>
<dbReference type="SUPFAM" id="SSF54909">
    <property type="entry name" value="Dimeric alpha+beta barrel"/>
    <property type="match status" value="1"/>
</dbReference>
<evidence type="ECO:0000256" key="1">
    <source>
        <dbReference type="ARBA" id="ARBA00007689"/>
    </source>
</evidence>
<evidence type="ECO:0000259" key="2">
    <source>
        <dbReference type="Pfam" id="PF03795"/>
    </source>
</evidence>
<dbReference type="PANTHER" id="PTHR35174">
    <property type="entry name" value="BLL7171 PROTEIN-RELATED"/>
    <property type="match status" value="1"/>
</dbReference>
<dbReference type="Proteomes" id="UP000249061">
    <property type="component" value="Unassembled WGS sequence"/>
</dbReference>
<feature type="domain" description="YCII-related" evidence="2">
    <location>
        <begin position="1"/>
        <end position="115"/>
    </location>
</feature>
<dbReference type="InterPro" id="IPR011008">
    <property type="entry name" value="Dimeric_a/b-barrel"/>
</dbReference>
<dbReference type="Pfam" id="PF03795">
    <property type="entry name" value="YCII"/>
    <property type="match status" value="1"/>
</dbReference>
<comment type="similarity">
    <text evidence="1">Belongs to the YciI family.</text>
</comment>
<protein>
    <recommendedName>
        <fullName evidence="2">YCII-related domain-containing protein</fullName>
    </recommendedName>
</protein>
<evidence type="ECO:0000313" key="3">
    <source>
        <dbReference type="EMBL" id="PZR15362.1"/>
    </source>
</evidence>
<organism evidence="3 4">
    <name type="scientific">Archangium gephyra</name>
    <dbReference type="NCBI Taxonomy" id="48"/>
    <lineage>
        <taxon>Bacteria</taxon>
        <taxon>Pseudomonadati</taxon>
        <taxon>Myxococcota</taxon>
        <taxon>Myxococcia</taxon>
        <taxon>Myxococcales</taxon>
        <taxon>Cystobacterineae</taxon>
        <taxon>Archangiaceae</taxon>
        <taxon>Archangium</taxon>
    </lineage>
</organism>
<accession>A0A2W5TL02</accession>
<dbReference type="EMBL" id="QFQP01000005">
    <property type="protein sequence ID" value="PZR15362.1"/>
    <property type="molecule type" value="Genomic_DNA"/>
</dbReference>
<dbReference type="InterPro" id="IPR005545">
    <property type="entry name" value="YCII"/>
</dbReference>
<dbReference type="PANTHER" id="PTHR35174:SF3">
    <property type="entry name" value="BLL7171 PROTEIN"/>
    <property type="match status" value="1"/>
</dbReference>
<gene>
    <name evidence="3" type="ORF">DI536_07870</name>
</gene>
<name>A0A2W5TL02_9BACT</name>
<dbReference type="AlphaFoldDB" id="A0A2W5TL02"/>
<proteinExistence type="inferred from homology"/>
<evidence type="ECO:0000313" key="4">
    <source>
        <dbReference type="Proteomes" id="UP000249061"/>
    </source>
</evidence>
<reference evidence="3 4" key="1">
    <citation type="submission" date="2017-08" db="EMBL/GenBank/DDBJ databases">
        <title>Infants hospitalized years apart are colonized by the same room-sourced microbial strains.</title>
        <authorList>
            <person name="Brooks B."/>
            <person name="Olm M.R."/>
            <person name="Firek B.A."/>
            <person name="Baker R."/>
            <person name="Thomas B.C."/>
            <person name="Morowitz M.J."/>
            <person name="Banfield J.F."/>
        </authorList>
    </citation>
    <scope>NUCLEOTIDE SEQUENCE [LARGE SCALE GENOMIC DNA]</scope>
    <source>
        <strain evidence="3">S2_003_000_R2_14</strain>
    </source>
</reference>
<comment type="caution">
    <text evidence="3">The sequence shown here is derived from an EMBL/GenBank/DDBJ whole genome shotgun (WGS) entry which is preliminary data.</text>
</comment>
<dbReference type="Gene3D" id="3.30.70.1060">
    <property type="entry name" value="Dimeric alpha+beta barrel"/>
    <property type="match status" value="1"/>
</dbReference>